<evidence type="ECO:0000313" key="3">
    <source>
        <dbReference type="Proteomes" id="UP000054516"/>
    </source>
</evidence>
<proteinExistence type="predicted"/>
<name>A0A1S8A5Z3_ROSNE</name>
<dbReference type="Proteomes" id="UP000054516">
    <property type="component" value="Unassembled WGS sequence"/>
</dbReference>
<feature type="compositionally biased region" description="Polar residues" evidence="1">
    <location>
        <begin position="77"/>
        <end position="90"/>
    </location>
</feature>
<organism evidence="2">
    <name type="scientific">Rosellinia necatrix</name>
    <name type="common">White root-rot fungus</name>
    <dbReference type="NCBI Taxonomy" id="77044"/>
    <lineage>
        <taxon>Eukaryota</taxon>
        <taxon>Fungi</taxon>
        <taxon>Dikarya</taxon>
        <taxon>Ascomycota</taxon>
        <taxon>Pezizomycotina</taxon>
        <taxon>Sordariomycetes</taxon>
        <taxon>Xylariomycetidae</taxon>
        <taxon>Xylariales</taxon>
        <taxon>Xylariaceae</taxon>
        <taxon>Rosellinia</taxon>
    </lineage>
</organism>
<keyword evidence="3" id="KW-1185">Reference proteome</keyword>
<protein>
    <submittedName>
        <fullName evidence="2">Uncharacterized protein</fullName>
    </submittedName>
</protein>
<feature type="region of interest" description="Disordered" evidence="1">
    <location>
        <begin position="1"/>
        <end position="90"/>
    </location>
</feature>
<reference evidence="2" key="1">
    <citation type="submission" date="2016-03" db="EMBL/GenBank/DDBJ databases">
        <title>Draft genome sequence of Rosellinia necatrix.</title>
        <authorList>
            <person name="Kanematsu S."/>
        </authorList>
    </citation>
    <scope>NUCLEOTIDE SEQUENCE [LARGE SCALE GENOMIC DNA]</scope>
    <source>
        <strain evidence="2">W97</strain>
    </source>
</reference>
<feature type="compositionally biased region" description="Gly residues" evidence="1">
    <location>
        <begin position="25"/>
        <end position="37"/>
    </location>
</feature>
<evidence type="ECO:0000313" key="2">
    <source>
        <dbReference type="EMBL" id="GAW25130.1"/>
    </source>
</evidence>
<sequence length="90" mass="9290">MPSYDPRAEPAHLPARPLLRYDTGSGPGSGFGVGFGFASGEEEESGRQRGEGGSGGRGGDMMMHAPLPACSGRIFTGPSSSPTMSWVRSC</sequence>
<dbReference type="EMBL" id="DF977447">
    <property type="protein sequence ID" value="GAW25130.1"/>
    <property type="molecule type" value="Genomic_DNA"/>
</dbReference>
<feature type="compositionally biased region" description="Basic and acidic residues" evidence="1">
    <location>
        <begin position="1"/>
        <end position="10"/>
    </location>
</feature>
<dbReference type="AlphaFoldDB" id="A0A1S8A5Z3"/>
<evidence type="ECO:0000256" key="1">
    <source>
        <dbReference type="SAM" id="MobiDB-lite"/>
    </source>
</evidence>
<dbReference type="OrthoDB" id="10570616at2759"/>
<gene>
    <name evidence="2" type="ORF">SAMD00023353_0200140</name>
</gene>
<accession>A0A1S8A5Z3</accession>